<evidence type="ECO:0000313" key="1">
    <source>
        <dbReference type="EMBL" id="TGG92533.1"/>
    </source>
</evidence>
<reference evidence="1 2" key="1">
    <citation type="submission" date="2019-04" db="EMBL/GenBank/DDBJ databases">
        <title>Natronospirillum operosus gen. nov., sp. nov., a haloalkaliphilic satellite isolated from decaying biomass of laboratory culture of cyanobacterium Geitlerinema sp. and proposal of Natronospirillaceae fam. nov. and Saccharospirillaceae fam. nov.</title>
        <authorList>
            <person name="Kevbrin V."/>
            <person name="Boltyanskaya Y."/>
            <person name="Koziaeva V."/>
            <person name="Grouzdev D.S."/>
            <person name="Park M."/>
            <person name="Cho J."/>
        </authorList>
    </citation>
    <scope>NUCLEOTIDE SEQUENCE [LARGE SCALE GENOMIC DNA]</scope>
    <source>
        <strain evidence="1 2">G-116</strain>
    </source>
</reference>
<sequence>MVADIAFIFHWQPDWLLGRGVSELMDWHEKATTRHQQVNGGQSE</sequence>
<protein>
    <submittedName>
        <fullName evidence="1">GpE family phage tail protein</fullName>
    </submittedName>
</protein>
<keyword evidence="2" id="KW-1185">Reference proteome</keyword>
<comment type="caution">
    <text evidence="1">The sequence shown here is derived from an EMBL/GenBank/DDBJ whole genome shotgun (WGS) entry which is preliminary data.</text>
</comment>
<name>A0A4Z0WEE6_9GAMM</name>
<dbReference type="InterPro" id="IPR009493">
    <property type="entry name" value="P2_GpE"/>
</dbReference>
<dbReference type="OrthoDB" id="8566531at2"/>
<dbReference type="Pfam" id="PF06528">
    <property type="entry name" value="Phage_P2_GpE"/>
    <property type="match status" value="1"/>
</dbReference>
<accession>A0A4Z0WEE6</accession>
<gene>
    <name evidence="1" type="ORF">E4656_13775</name>
</gene>
<dbReference type="EMBL" id="SRMF01000005">
    <property type="protein sequence ID" value="TGG92533.1"/>
    <property type="molecule type" value="Genomic_DNA"/>
</dbReference>
<proteinExistence type="predicted"/>
<organism evidence="1 2">
    <name type="scientific">Natronospirillum operosum</name>
    <dbReference type="NCBI Taxonomy" id="2759953"/>
    <lineage>
        <taxon>Bacteria</taxon>
        <taxon>Pseudomonadati</taxon>
        <taxon>Pseudomonadota</taxon>
        <taxon>Gammaproteobacteria</taxon>
        <taxon>Oceanospirillales</taxon>
        <taxon>Natronospirillaceae</taxon>
        <taxon>Natronospirillum</taxon>
    </lineage>
</organism>
<dbReference type="AlphaFoldDB" id="A0A4Z0WEE6"/>
<dbReference type="RefSeq" id="WP_135483866.1">
    <property type="nucleotide sequence ID" value="NZ_SRMF01000005.1"/>
</dbReference>
<evidence type="ECO:0000313" key="2">
    <source>
        <dbReference type="Proteomes" id="UP000297475"/>
    </source>
</evidence>
<dbReference type="Proteomes" id="UP000297475">
    <property type="component" value="Unassembled WGS sequence"/>
</dbReference>